<sequence>NGFDYCKILLSPQKNAATCESPTDAVKDSAATACNIWCCFENANVTVNSPDGTVCGEEKVCIHGTCVMVKKKKIII</sequence>
<dbReference type="Pfam" id="PF25379">
    <property type="entry name" value="Adt-1"/>
    <property type="match status" value="1"/>
</dbReference>
<proteinExistence type="evidence at transcript level"/>
<dbReference type="AlphaFoldDB" id="V5H0K3"/>
<feature type="domain" description="Adt-1/2-like" evidence="1">
    <location>
        <begin position="23"/>
        <end position="70"/>
    </location>
</feature>
<dbReference type="InterPro" id="IPR057401">
    <property type="entry name" value="Adt-1/2-like_dom"/>
</dbReference>
<evidence type="ECO:0000259" key="1">
    <source>
        <dbReference type="Pfam" id="PF25379"/>
    </source>
</evidence>
<organism evidence="2">
    <name type="scientific">Ixodes ricinus</name>
    <name type="common">Common tick</name>
    <name type="synonym">Acarus ricinus</name>
    <dbReference type="NCBI Taxonomy" id="34613"/>
    <lineage>
        <taxon>Eukaryota</taxon>
        <taxon>Metazoa</taxon>
        <taxon>Ecdysozoa</taxon>
        <taxon>Arthropoda</taxon>
        <taxon>Chelicerata</taxon>
        <taxon>Arachnida</taxon>
        <taxon>Acari</taxon>
        <taxon>Parasitiformes</taxon>
        <taxon>Ixodida</taxon>
        <taxon>Ixodoidea</taxon>
        <taxon>Ixodidae</taxon>
        <taxon>Ixodinae</taxon>
        <taxon>Ixodes</taxon>
    </lineage>
</organism>
<protein>
    <recommendedName>
        <fullName evidence="1">Adt-1/2-like domain-containing protein</fullName>
    </recommendedName>
</protein>
<evidence type="ECO:0000313" key="2">
    <source>
        <dbReference type="EMBL" id="JAB76470.1"/>
    </source>
</evidence>
<accession>V5H0K3</accession>
<dbReference type="EMBL" id="GANP01007998">
    <property type="protein sequence ID" value="JAB76470.1"/>
    <property type="molecule type" value="mRNA"/>
</dbReference>
<reference evidence="2" key="1">
    <citation type="journal article" date="2015" name="Sci. Rep.">
        <title>Tissue- and time-dependent transcription in Ixodes ricinus salivary glands and midguts when blood feeding on the vertebrate host.</title>
        <authorList>
            <person name="Kotsyfakis M."/>
            <person name="Schwarz A."/>
            <person name="Erhart J."/>
            <person name="Ribeiro J.M."/>
        </authorList>
    </citation>
    <scope>NUCLEOTIDE SEQUENCE</scope>
    <source>
        <tissue evidence="2">Salivary gland and midgut</tissue>
    </source>
</reference>
<feature type="non-terminal residue" evidence="2">
    <location>
        <position position="1"/>
    </location>
</feature>
<name>V5H0K3_IXORI</name>
<dbReference type="Gene3D" id="3.40.1620.60">
    <property type="match status" value="1"/>
</dbReference>